<organism evidence="2">
    <name type="scientific">marine metagenome</name>
    <dbReference type="NCBI Taxonomy" id="408172"/>
    <lineage>
        <taxon>unclassified sequences</taxon>
        <taxon>metagenomes</taxon>
        <taxon>ecological metagenomes</taxon>
    </lineage>
</organism>
<dbReference type="InterPro" id="IPR023606">
    <property type="entry name" value="CoA-Trfase_III_dom_1_sf"/>
</dbReference>
<reference evidence="2" key="1">
    <citation type="submission" date="2018-05" db="EMBL/GenBank/DDBJ databases">
        <authorList>
            <person name="Lanie J.A."/>
            <person name="Ng W.-L."/>
            <person name="Kazmierczak K.M."/>
            <person name="Andrzejewski T.M."/>
            <person name="Davidsen T.M."/>
            <person name="Wayne K.J."/>
            <person name="Tettelin H."/>
            <person name="Glass J.I."/>
            <person name="Rusch D."/>
            <person name="Podicherti R."/>
            <person name="Tsui H.-C.T."/>
            <person name="Winkler M.E."/>
        </authorList>
    </citation>
    <scope>NUCLEOTIDE SEQUENCE</scope>
</reference>
<dbReference type="PANTHER" id="PTHR48207">
    <property type="entry name" value="SUCCINATE--HYDROXYMETHYLGLUTARATE COA-TRANSFERASE"/>
    <property type="match status" value="1"/>
</dbReference>
<gene>
    <name evidence="2" type="ORF">METZ01_LOCUS279961</name>
</gene>
<dbReference type="Pfam" id="PF02515">
    <property type="entry name" value="CoA_transf_3"/>
    <property type="match status" value="1"/>
</dbReference>
<dbReference type="PANTHER" id="PTHR48207:SF3">
    <property type="entry name" value="SUCCINATE--HYDROXYMETHYLGLUTARATE COA-TRANSFERASE"/>
    <property type="match status" value="1"/>
</dbReference>
<evidence type="ECO:0000313" key="2">
    <source>
        <dbReference type="EMBL" id="SVC27107.1"/>
    </source>
</evidence>
<dbReference type="InterPro" id="IPR050483">
    <property type="entry name" value="CoA-transferase_III_domain"/>
</dbReference>
<accession>A0A382KWG7</accession>
<dbReference type="SUPFAM" id="SSF89796">
    <property type="entry name" value="CoA-transferase family III (CaiB/BaiF)"/>
    <property type="match status" value="1"/>
</dbReference>
<dbReference type="InterPro" id="IPR003673">
    <property type="entry name" value="CoA-Trfase_fam_III"/>
</dbReference>
<dbReference type="Gene3D" id="3.30.1540.10">
    <property type="entry name" value="formyl-coa transferase, domain 3"/>
    <property type="match status" value="1"/>
</dbReference>
<dbReference type="Gene3D" id="3.40.50.10540">
    <property type="entry name" value="Crotonobetainyl-coa:carnitine coa-transferase, domain 1"/>
    <property type="match status" value="1"/>
</dbReference>
<dbReference type="GO" id="GO:0008410">
    <property type="term" value="F:CoA-transferase activity"/>
    <property type="evidence" value="ECO:0007669"/>
    <property type="project" value="TreeGrafter"/>
</dbReference>
<dbReference type="AlphaFoldDB" id="A0A382KWG7"/>
<sequence length="344" mass="38130">MVRRILEIGSGVAVGYATQVLTSVGWEVTKVIPNGYDFLAEMQSRWGGGTGGASVFLDKNKLVVDSDDFDILVNAPDFDVVIGDFSKRNIDQFALPTNVFSSLDVGCSLLSLTSFGLDQLLSNQPHSDLILQAASSLLYLTGEHHQSPQQLPPYTAQMSGGLAASSAAIAAVRAYRLDKQVRRIDLSIVEALAIHSFTQSASYVHRGEIARREPEIKEGLRVVPTLDGYVYCAPGATASMRMDGIADLINEPRLKNEKFQTAVGRKDNYEEFVYLFVPPFKQLTAREWFLRAEELHLTFSLIRTIDELFSCEQLNERDVWTEIRTSAGDRVRIPGTPFFAEPAF</sequence>
<protein>
    <submittedName>
        <fullName evidence="2">Uncharacterized protein</fullName>
    </submittedName>
</protein>
<proteinExistence type="predicted"/>
<dbReference type="EMBL" id="UINC01082388">
    <property type="protein sequence ID" value="SVC27107.1"/>
    <property type="molecule type" value="Genomic_DNA"/>
</dbReference>
<keyword evidence="1" id="KW-0808">Transferase</keyword>
<dbReference type="InterPro" id="IPR044855">
    <property type="entry name" value="CoA-Trfase_III_dom3_sf"/>
</dbReference>
<evidence type="ECO:0000256" key="1">
    <source>
        <dbReference type="ARBA" id="ARBA00022679"/>
    </source>
</evidence>
<name>A0A382KWG7_9ZZZZ</name>